<feature type="domain" description="FRG" evidence="1">
    <location>
        <begin position="19"/>
        <end position="132"/>
    </location>
</feature>
<dbReference type="AlphaFoldDB" id="A0A511UNS5"/>
<accession>A0A511UNS5</accession>
<dbReference type="SMART" id="SM00901">
    <property type="entry name" value="FRG"/>
    <property type="match status" value="1"/>
</dbReference>
<keyword evidence="3" id="KW-1185">Reference proteome</keyword>
<reference evidence="2 3" key="1">
    <citation type="submission" date="2019-07" db="EMBL/GenBank/DDBJ databases">
        <title>Whole genome shotgun sequence of Halomonas variabilis NBRC 102410.</title>
        <authorList>
            <person name="Hosoyama A."/>
            <person name="Uohara A."/>
            <person name="Ohji S."/>
            <person name="Ichikawa N."/>
        </authorList>
    </citation>
    <scope>NUCLEOTIDE SEQUENCE [LARGE SCALE GENOMIC DNA]</scope>
    <source>
        <strain evidence="2 3">NBRC 102410</strain>
    </source>
</reference>
<comment type="caution">
    <text evidence="2">The sequence shown here is derived from an EMBL/GenBank/DDBJ whole genome shotgun (WGS) entry which is preliminary data.</text>
</comment>
<organism evidence="2 3">
    <name type="scientific">Halovibrio variabilis</name>
    <dbReference type="NCBI Taxonomy" id="31910"/>
    <lineage>
        <taxon>Bacteria</taxon>
        <taxon>Pseudomonadati</taxon>
        <taxon>Pseudomonadota</taxon>
        <taxon>Gammaproteobacteria</taxon>
        <taxon>Oceanospirillales</taxon>
        <taxon>Halomonadaceae</taxon>
        <taxon>Halovibrio</taxon>
    </lineage>
</organism>
<evidence type="ECO:0000313" key="3">
    <source>
        <dbReference type="Proteomes" id="UP000321303"/>
    </source>
</evidence>
<dbReference type="OrthoDB" id="6942219at2"/>
<gene>
    <name evidence="2" type="ORF">HVA01_13370</name>
</gene>
<proteinExistence type="predicted"/>
<protein>
    <submittedName>
        <fullName evidence="2">FRG domain-containing protein</fullName>
    </submittedName>
</protein>
<dbReference type="RefSeq" id="WP_146874182.1">
    <property type="nucleotide sequence ID" value="NZ_BJXV01000006.1"/>
</dbReference>
<dbReference type="EMBL" id="BJXV01000006">
    <property type="protein sequence ID" value="GEN27691.1"/>
    <property type="molecule type" value="Genomic_DNA"/>
</dbReference>
<name>A0A511UNS5_9GAMM</name>
<dbReference type="Proteomes" id="UP000321303">
    <property type="component" value="Unassembled WGS sequence"/>
</dbReference>
<evidence type="ECO:0000259" key="1">
    <source>
        <dbReference type="SMART" id="SM00901"/>
    </source>
</evidence>
<evidence type="ECO:0000313" key="2">
    <source>
        <dbReference type="EMBL" id="GEN27691.1"/>
    </source>
</evidence>
<sequence>MQTLRVTNSQELEDFLRGSEEAWLFRGQTRHYTDDKGEVSIPTSFQRYGCIPPVMFAWTHYSRALIRAFSGMNYHEVDLGTSQAILQHYGWRSFFVDLTQSFSVAGWFAANQYSESQGIEMCENFEEDPVLLVVRNASYQEVVESGNIYVIDRARLESHGLSIHDLTDFQIQEGTLRFDSQKACLVEGKNGRLPADTVIYHLVIDHNVLVDYYTQSGISSVEDVFPKREHDFVLKALLDIPWELIQTKEQFPIPMYRRGLELPEYDYKFVKHLGSYPTLFSGFWVADNRGEKTSPFVGLPFFRLPKIAYFANTNDDFEIGHVTALVNRYEKFVVELDGLINVPEVAVESEFEKGIYVERLSDGNVAVSGLVVHHPGHVVSGVGVKTGWVYKMGQPGWSKLDHPEQCPCNNDLRHILQFAILRHLNEALKHEKMSQRSALDFVHNEVEYA</sequence>
<dbReference type="InterPro" id="IPR014966">
    <property type="entry name" value="FRG-dom"/>
</dbReference>